<dbReference type="AlphaFoldDB" id="A0A917VPJ2"/>
<dbReference type="Proteomes" id="UP000638263">
    <property type="component" value="Unassembled WGS sequence"/>
</dbReference>
<evidence type="ECO:0000313" key="1">
    <source>
        <dbReference type="EMBL" id="GGL05128.1"/>
    </source>
</evidence>
<comment type="caution">
    <text evidence="1">The sequence shown here is derived from an EMBL/GenBank/DDBJ whole genome shotgun (WGS) entry which is preliminary data.</text>
</comment>
<name>A0A917VPJ2_9NOCA</name>
<reference evidence="1" key="2">
    <citation type="submission" date="2020-09" db="EMBL/GenBank/DDBJ databases">
        <authorList>
            <person name="Sun Q."/>
            <person name="Zhou Y."/>
        </authorList>
    </citation>
    <scope>NUCLEOTIDE SEQUENCE</scope>
    <source>
        <strain evidence="1">CGMCC 4.3508</strain>
    </source>
</reference>
<dbReference type="EMBL" id="BMMH01000003">
    <property type="protein sequence ID" value="GGL05128.1"/>
    <property type="molecule type" value="Genomic_DNA"/>
</dbReference>
<dbReference type="RefSeq" id="WP_156426293.1">
    <property type="nucleotide sequence ID" value="NZ_BMMH01000003.1"/>
</dbReference>
<reference evidence="1" key="1">
    <citation type="journal article" date="2014" name="Int. J. Syst. Evol. Microbiol.">
        <title>Complete genome sequence of Corynebacterium casei LMG S-19264T (=DSM 44701T), isolated from a smear-ripened cheese.</title>
        <authorList>
            <consortium name="US DOE Joint Genome Institute (JGI-PGF)"/>
            <person name="Walter F."/>
            <person name="Albersmeier A."/>
            <person name="Kalinowski J."/>
            <person name="Ruckert C."/>
        </authorList>
    </citation>
    <scope>NUCLEOTIDE SEQUENCE</scope>
    <source>
        <strain evidence="1">CGMCC 4.3508</strain>
    </source>
</reference>
<gene>
    <name evidence="1" type="ORF">GCM10011588_19580</name>
</gene>
<sequence length="54" mass="5954">MADGEIHYFLAGGFGRRPGSSEDNEDTKITAWVTETFTSLDINGITLYDLTTPK</sequence>
<evidence type="ECO:0000313" key="2">
    <source>
        <dbReference type="Proteomes" id="UP000638263"/>
    </source>
</evidence>
<protein>
    <submittedName>
        <fullName evidence="1">Uncharacterized protein</fullName>
    </submittedName>
</protein>
<accession>A0A917VPJ2</accession>
<proteinExistence type="predicted"/>
<organism evidence="1 2">
    <name type="scientific">Nocardia jinanensis</name>
    <dbReference type="NCBI Taxonomy" id="382504"/>
    <lineage>
        <taxon>Bacteria</taxon>
        <taxon>Bacillati</taxon>
        <taxon>Actinomycetota</taxon>
        <taxon>Actinomycetes</taxon>
        <taxon>Mycobacteriales</taxon>
        <taxon>Nocardiaceae</taxon>
        <taxon>Nocardia</taxon>
    </lineage>
</organism>
<keyword evidence="2" id="KW-1185">Reference proteome</keyword>